<feature type="transmembrane region" description="Helical" evidence="2">
    <location>
        <begin position="35"/>
        <end position="60"/>
    </location>
</feature>
<name>A0A369JFI0_HYPMA</name>
<keyword evidence="2" id="KW-1133">Transmembrane helix</keyword>
<evidence type="ECO:0000256" key="2">
    <source>
        <dbReference type="SAM" id="Phobius"/>
    </source>
</evidence>
<gene>
    <name evidence="3" type="ORF">Hypma_013673</name>
</gene>
<evidence type="ECO:0008006" key="5">
    <source>
        <dbReference type="Google" id="ProtNLM"/>
    </source>
</evidence>
<organism evidence="3 4">
    <name type="scientific">Hypsizygus marmoreus</name>
    <name type="common">White beech mushroom</name>
    <name type="synonym">Agaricus marmoreus</name>
    <dbReference type="NCBI Taxonomy" id="39966"/>
    <lineage>
        <taxon>Eukaryota</taxon>
        <taxon>Fungi</taxon>
        <taxon>Dikarya</taxon>
        <taxon>Basidiomycota</taxon>
        <taxon>Agaricomycotina</taxon>
        <taxon>Agaricomycetes</taxon>
        <taxon>Agaricomycetidae</taxon>
        <taxon>Agaricales</taxon>
        <taxon>Tricholomatineae</taxon>
        <taxon>Lyophyllaceae</taxon>
        <taxon>Hypsizygus</taxon>
    </lineage>
</organism>
<evidence type="ECO:0000313" key="3">
    <source>
        <dbReference type="EMBL" id="RDB19357.1"/>
    </source>
</evidence>
<dbReference type="OrthoDB" id="3265603at2759"/>
<dbReference type="Proteomes" id="UP000076154">
    <property type="component" value="Unassembled WGS sequence"/>
</dbReference>
<keyword evidence="2" id="KW-0812">Transmembrane</keyword>
<evidence type="ECO:0000313" key="4">
    <source>
        <dbReference type="Proteomes" id="UP000076154"/>
    </source>
</evidence>
<dbReference type="AlphaFoldDB" id="A0A369JFI0"/>
<feature type="region of interest" description="Disordered" evidence="1">
    <location>
        <begin position="70"/>
        <end position="95"/>
    </location>
</feature>
<dbReference type="EMBL" id="LUEZ02000080">
    <property type="protein sequence ID" value="RDB19357.1"/>
    <property type="molecule type" value="Genomic_DNA"/>
</dbReference>
<proteinExistence type="predicted"/>
<keyword evidence="4" id="KW-1185">Reference proteome</keyword>
<comment type="caution">
    <text evidence="3">The sequence shown here is derived from an EMBL/GenBank/DDBJ whole genome shotgun (WGS) entry which is preliminary data.</text>
</comment>
<accession>A0A369JFI0</accession>
<keyword evidence="2" id="KW-0472">Membrane</keyword>
<feature type="compositionally biased region" description="Basic residues" evidence="1">
    <location>
        <begin position="72"/>
        <end position="81"/>
    </location>
</feature>
<dbReference type="InParanoid" id="A0A369JFI0"/>
<sequence length="280" mass="30807">MACTTIFECGEDTLLQALGTHTKMKRETPKIGGSFGGFIAVIVCLVLVIVVSCTAVFFLLRDQKAFDEEQARRRKRSRYHHSGSETQIPSYEGTSTRQMWSARLLSFLRRGNTQNNTHSRGASRIRMKRGGLHGWVQTGSGDGWDSDASVERRARAVPTVVEEVHTPSPPSVYTPPRFAPTPVSRSISDSASSVRFDLHAIRGLPYPDRHGSPQSTLPNIQSQLSISSYSPAPSPVPIRTLSPEPIPEAMTLEDDTRHYVTPSGAVMRTFPGGTKFIEAL</sequence>
<protein>
    <recommendedName>
        <fullName evidence="5">Transmembrane protein</fullName>
    </recommendedName>
</protein>
<feature type="compositionally biased region" description="Polar residues" evidence="1">
    <location>
        <begin position="84"/>
        <end position="95"/>
    </location>
</feature>
<evidence type="ECO:0000256" key="1">
    <source>
        <dbReference type="SAM" id="MobiDB-lite"/>
    </source>
</evidence>
<reference evidence="3" key="1">
    <citation type="submission" date="2018-04" db="EMBL/GenBank/DDBJ databases">
        <title>Whole genome sequencing of Hypsizygus marmoreus.</title>
        <authorList>
            <person name="Choi I.-G."/>
            <person name="Min B."/>
            <person name="Kim J.-G."/>
            <person name="Kim S."/>
            <person name="Oh Y.-L."/>
            <person name="Kong W.-S."/>
            <person name="Park H."/>
            <person name="Jeong J."/>
            <person name="Song E.-S."/>
        </authorList>
    </citation>
    <scope>NUCLEOTIDE SEQUENCE [LARGE SCALE GENOMIC DNA]</scope>
    <source>
        <strain evidence="3">51987-8</strain>
    </source>
</reference>